<feature type="transmembrane region" description="Helical" evidence="1">
    <location>
        <begin position="18"/>
        <end position="38"/>
    </location>
</feature>
<accession>A0A0E9R4Q4</accession>
<keyword evidence="1" id="KW-0472">Membrane</keyword>
<name>A0A0E9R4Q4_ANGAN</name>
<reference evidence="2" key="1">
    <citation type="submission" date="2014-11" db="EMBL/GenBank/DDBJ databases">
        <authorList>
            <person name="Amaro Gonzalez C."/>
        </authorList>
    </citation>
    <scope>NUCLEOTIDE SEQUENCE</scope>
</reference>
<evidence type="ECO:0000313" key="2">
    <source>
        <dbReference type="EMBL" id="JAH23455.1"/>
    </source>
</evidence>
<keyword evidence="1" id="KW-0812">Transmembrane</keyword>
<organism evidence="2">
    <name type="scientific">Anguilla anguilla</name>
    <name type="common">European freshwater eel</name>
    <name type="synonym">Muraena anguilla</name>
    <dbReference type="NCBI Taxonomy" id="7936"/>
    <lineage>
        <taxon>Eukaryota</taxon>
        <taxon>Metazoa</taxon>
        <taxon>Chordata</taxon>
        <taxon>Craniata</taxon>
        <taxon>Vertebrata</taxon>
        <taxon>Euteleostomi</taxon>
        <taxon>Actinopterygii</taxon>
        <taxon>Neopterygii</taxon>
        <taxon>Teleostei</taxon>
        <taxon>Anguilliformes</taxon>
        <taxon>Anguillidae</taxon>
        <taxon>Anguilla</taxon>
    </lineage>
</organism>
<dbReference type="EMBL" id="GBXM01085122">
    <property type="protein sequence ID" value="JAH23455.1"/>
    <property type="molecule type" value="Transcribed_RNA"/>
</dbReference>
<dbReference type="AlphaFoldDB" id="A0A0E9R4Q4"/>
<reference evidence="2" key="2">
    <citation type="journal article" date="2015" name="Fish Shellfish Immunol.">
        <title>Early steps in the European eel (Anguilla anguilla)-Vibrio vulnificus interaction in the gills: Role of the RtxA13 toxin.</title>
        <authorList>
            <person name="Callol A."/>
            <person name="Pajuelo D."/>
            <person name="Ebbesson L."/>
            <person name="Teles M."/>
            <person name="MacKenzie S."/>
            <person name="Amaro C."/>
        </authorList>
    </citation>
    <scope>NUCLEOTIDE SEQUENCE</scope>
</reference>
<protein>
    <submittedName>
        <fullName evidence="2">Uncharacterized protein</fullName>
    </submittedName>
</protein>
<sequence length="41" mass="4859">MLYLFHGTILYILHNCKIYNFCIFMLYFGPNISCVIFFSGT</sequence>
<evidence type="ECO:0000256" key="1">
    <source>
        <dbReference type="SAM" id="Phobius"/>
    </source>
</evidence>
<keyword evidence="1" id="KW-1133">Transmembrane helix</keyword>
<proteinExistence type="predicted"/>